<dbReference type="Proteomes" id="UP001153387">
    <property type="component" value="Unassembled WGS sequence"/>
</dbReference>
<reference evidence="1 2" key="1">
    <citation type="submission" date="2022-10" db="EMBL/GenBank/DDBJ databases">
        <title>Comparative genomic analysis of Cohnella hashimotonis sp. nov., isolated from the International Space Station.</title>
        <authorList>
            <person name="Simpson A."/>
            <person name="Venkateswaran K."/>
        </authorList>
    </citation>
    <scope>NUCLEOTIDE SEQUENCE [LARGE SCALE GENOMIC DNA]</scope>
    <source>
        <strain evidence="1 2">DSM 18997</strain>
    </source>
</reference>
<gene>
    <name evidence="1" type="ORF">OMP38_24180</name>
</gene>
<dbReference type="EMBL" id="JAPDHZ010000004">
    <property type="protein sequence ID" value="MDG0793584.1"/>
    <property type="molecule type" value="Genomic_DNA"/>
</dbReference>
<sequence length="154" mass="16624">MGQASLGEAPILEATVSGPLQIEPTQSIYYWYGIHLAEMLFALLGPDCLTVRAERCDEFDRIVGEWADGRTGTAICKRPEAGYIYEAEVRIGDEAMALALDPDFKDHYARLIADAASFFDTGIAPVPVEETLAIVRFLDAAEISLNAGGRAGVA</sequence>
<keyword evidence="2" id="KW-1185">Reference proteome</keyword>
<comment type="caution">
    <text evidence="1">The sequence shown here is derived from an EMBL/GenBank/DDBJ whole genome shotgun (WGS) entry which is preliminary data.</text>
</comment>
<accession>A0A9X4KLH1</accession>
<evidence type="ECO:0000313" key="1">
    <source>
        <dbReference type="EMBL" id="MDG0793584.1"/>
    </source>
</evidence>
<dbReference type="RefSeq" id="WP_277567343.1">
    <property type="nucleotide sequence ID" value="NZ_JAPDHZ010000004.1"/>
</dbReference>
<proteinExistence type="predicted"/>
<organism evidence="1 2">
    <name type="scientific">Cohnella ginsengisoli</name>
    <dbReference type="NCBI Taxonomy" id="425004"/>
    <lineage>
        <taxon>Bacteria</taxon>
        <taxon>Bacillati</taxon>
        <taxon>Bacillota</taxon>
        <taxon>Bacilli</taxon>
        <taxon>Bacillales</taxon>
        <taxon>Paenibacillaceae</taxon>
        <taxon>Cohnella</taxon>
    </lineage>
</organism>
<evidence type="ECO:0000313" key="2">
    <source>
        <dbReference type="Proteomes" id="UP001153387"/>
    </source>
</evidence>
<dbReference type="AlphaFoldDB" id="A0A9X4KLH1"/>
<name>A0A9X4KLH1_9BACL</name>
<protein>
    <submittedName>
        <fullName evidence="1">Uncharacterized protein</fullName>
    </submittedName>
</protein>